<dbReference type="AlphaFoldDB" id="A0A4R3MCW9"/>
<dbReference type="CDD" id="cd00761">
    <property type="entry name" value="Glyco_tranf_GTA_type"/>
    <property type="match status" value="1"/>
</dbReference>
<gene>
    <name evidence="5" type="ORF">EDC22_10671</name>
</gene>
<dbReference type="InterPro" id="IPR050834">
    <property type="entry name" value="Glycosyltransf_2"/>
</dbReference>
<dbReference type="GO" id="GO:0016757">
    <property type="term" value="F:glycosyltransferase activity"/>
    <property type="evidence" value="ECO:0007669"/>
    <property type="project" value="UniProtKB-KW"/>
</dbReference>
<evidence type="ECO:0000256" key="1">
    <source>
        <dbReference type="ARBA" id="ARBA00006739"/>
    </source>
</evidence>
<name>A0A4R3MCW9_9HYPH</name>
<dbReference type="PANTHER" id="PTHR43685:SF5">
    <property type="entry name" value="GLYCOSYLTRANSFERASE EPSE-RELATED"/>
    <property type="match status" value="1"/>
</dbReference>
<organism evidence="5 6">
    <name type="scientific">Tepidamorphus gemmatus</name>
    <dbReference type="NCBI Taxonomy" id="747076"/>
    <lineage>
        <taxon>Bacteria</taxon>
        <taxon>Pseudomonadati</taxon>
        <taxon>Pseudomonadota</taxon>
        <taxon>Alphaproteobacteria</taxon>
        <taxon>Hyphomicrobiales</taxon>
        <taxon>Tepidamorphaceae</taxon>
        <taxon>Tepidamorphus</taxon>
    </lineage>
</organism>
<dbReference type="OrthoDB" id="5291101at2"/>
<evidence type="ECO:0000313" key="5">
    <source>
        <dbReference type="EMBL" id="TCT09877.1"/>
    </source>
</evidence>
<dbReference type="InterPro" id="IPR029044">
    <property type="entry name" value="Nucleotide-diphossugar_trans"/>
</dbReference>
<dbReference type="PANTHER" id="PTHR43685">
    <property type="entry name" value="GLYCOSYLTRANSFERASE"/>
    <property type="match status" value="1"/>
</dbReference>
<keyword evidence="6" id="KW-1185">Reference proteome</keyword>
<comment type="caution">
    <text evidence="5">The sequence shown here is derived from an EMBL/GenBank/DDBJ whole genome shotgun (WGS) entry which is preliminary data.</text>
</comment>
<dbReference type="Pfam" id="PF00535">
    <property type="entry name" value="Glycos_transf_2"/>
    <property type="match status" value="1"/>
</dbReference>
<evidence type="ECO:0000256" key="2">
    <source>
        <dbReference type="ARBA" id="ARBA00022676"/>
    </source>
</evidence>
<evidence type="ECO:0000259" key="4">
    <source>
        <dbReference type="Pfam" id="PF00535"/>
    </source>
</evidence>
<dbReference type="RefSeq" id="WP_132806710.1">
    <property type="nucleotide sequence ID" value="NZ_SMAK01000006.1"/>
</dbReference>
<evidence type="ECO:0000256" key="3">
    <source>
        <dbReference type="ARBA" id="ARBA00022679"/>
    </source>
</evidence>
<keyword evidence="2" id="KW-0328">Glycosyltransferase</keyword>
<dbReference type="InterPro" id="IPR001173">
    <property type="entry name" value="Glyco_trans_2-like"/>
</dbReference>
<dbReference type="Gene3D" id="3.90.550.10">
    <property type="entry name" value="Spore Coat Polysaccharide Biosynthesis Protein SpsA, Chain A"/>
    <property type="match status" value="1"/>
</dbReference>
<evidence type="ECO:0000313" key="6">
    <source>
        <dbReference type="Proteomes" id="UP000295678"/>
    </source>
</evidence>
<dbReference type="SUPFAM" id="SSF53448">
    <property type="entry name" value="Nucleotide-diphospho-sugar transferases"/>
    <property type="match status" value="1"/>
</dbReference>
<comment type="similarity">
    <text evidence="1">Belongs to the glycosyltransferase 2 family.</text>
</comment>
<keyword evidence="3 5" id="KW-0808">Transferase</keyword>
<protein>
    <submittedName>
        <fullName evidence="5">Glycosyltransferase involved in cell wall biosynthesis</fullName>
    </submittedName>
</protein>
<dbReference type="EMBL" id="SMAK01000006">
    <property type="protein sequence ID" value="TCT09877.1"/>
    <property type="molecule type" value="Genomic_DNA"/>
</dbReference>
<reference evidence="5 6" key="1">
    <citation type="submission" date="2019-03" db="EMBL/GenBank/DDBJ databases">
        <title>Genomic Encyclopedia of Type Strains, Phase IV (KMG-IV): sequencing the most valuable type-strain genomes for metagenomic binning, comparative biology and taxonomic classification.</title>
        <authorList>
            <person name="Goeker M."/>
        </authorList>
    </citation>
    <scope>NUCLEOTIDE SEQUENCE [LARGE SCALE GENOMIC DNA]</scope>
    <source>
        <strain evidence="5 6">DSM 19345</strain>
    </source>
</reference>
<feature type="domain" description="Glycosyltransferase 2-like" evidence="4">
    <location>
        <begin position="17"/>
        <end position="148"/>
    </location>
</feature>
<proteinExistence type="inferred from homology"/>
<dbReference type="Proteomes" id="UP000295678">
    <property type="component" value="Unassembled WGS sequence"/>
</dbReference>
<sequence>MAWADAIGYRAVMTDLTVAVPVFNGEADLDAALWNIRRQTESDFSIVVYDNASTDATPQIAARHAGEDPRIRVVRRPENIGLVPNFVAAVRDATTEFFAWHAVDDIWSADYVAELRKLLRARPDAWLAVPGQIVQSTVLNRTKRRPLPLPLSERTPRLLRVLKAMSASRSAWLYGMWRRDPLLTAYRRVLDGYPVVYVHDTLVVLQALLRDAVTGSDVPTFTQRVGHQKMYDLPATAAGRRAVWADFVRFCHAEIGRLDCSDAAKAVLHAYVAKFADKRCMRVADLVRWSLAERLGLKARGLSEYA</sequence>
<accession>A0A4R3MCW9</accession>